<dbReference type="EMBL" id="JBIMZQ010000044">
    <property type="protein sequence ID" value="KAL3659756.1"/>
    <property type="molecule type" value="Genomic_DNA"/>
</dbReference>
<evidence type="ECO:0000313" key="4">
    <source>
        <dbReference type="EMBL" id="KAL3670059.1"/>
    </source>
</evidence>
<evidence type="ECO:0008006" key="6">
    <source>
        <dbReference type="Google" id="ProtNLM"/>
    </source>
</evidence>
<evidence type="ECO:0000313" key="5">
    <source>
        <dbReference type="Proteomes" id="UP001632037"/>
    </source>
</evidence>
<sequence>MADEERRDWISQMETLQQRVQDVEAERERERESSQNMQRFQAGQLRNLRATLSQVQEVRGDAHTDSATATPVSNTVDPDCATPHPVSGSEIRNVASGGRVTPMSHPPALKTASRPVASVSQPSPARNATSTRRVKTERNAAAAAGTLTTQTAPVSEVKADSRRAGTPQRDPPRNLEGRRPEGRRETSRKEKRRGGSPDPDGDSEDSSSDSEDTSSED</sequence>
<feature type="region of interest" description="Disordered" evidence="1">
    <location>
        <begin position="56"/>
        <end position="217"/>
    </location>
</feature>
<feature type="compositionally biased region" description="Polar residues" evidence="1">
    <location>
        <begin position="118"/>
        <end position="131"/>
    </location>
</feature>
<feature type="compositionally biased region" description="Acidic residues" evidence="1">
    <location>
        <begin position="199"/>
        <end position="217"/>
    </location>
</feature>
<accession>A0ABD3EPX0</accession>
<dbReference type="EMBL" id="JBIMZQ010000007">
    <property type="protein sequence ID" value="KAL3670059.1"/>
    <property type="molecule type" value="Genomic_DNA"/>
</dbReference>
<dbReference type="EMBL" id="JBIMZQ010000092">
    <property type="protein sequence ID" value="KAL3656210.1"/>
    <property type="molecule type" value="Genomic_DNA"/>
</dbReference>
<protein>
    <recommendedName>
        <fullName evidence="6">PH domain-containing protein</fullName>
    </recommendedName>
</protein>
<reference evidence="2 5" key="1">
    <citation type="submission" date="2024-09" db="EMBL/GenBank/DDBJ databases">
        <title>Genome sequencing and assembly of Phytophthora oleae, isolate VK10A, causative agent of rot of olive drupes.</title>
        <authorList>
            <person name="Conti Taguali S."/>
            <person name="Riolo M."/>
            <person name="La Spada F."/>
            <person name="Cacciola S.O."/>
            <person name="Dionisio G."/>
        </authorList>
    </citation>
    <scope>NUCLEOTIDE SEQUENCE [LARGE SCALE GENOMIC DNA]</scope>
    <source>
        <strain evidence="2 5">VK10A</strain>
    </source>
</reference>
<gene>
    <name evidence="4" type="ORF">V7S43_004375</name>
    <name evidence="3" type="ORF">V7S43_015059</name>
    <name evidence="2" type="ORF">V7S43_018962</name>
</gene>
<feature type="compositionally biased region" description="Basic and acidic residues" evidence="1">
    <location>
        <begin position="21"/>
        <end position="33"/>
    </location>
</feature>
<dbReference type="AlphaFoldDB" id="A0ABD3EPX0"/>
<name>A0ABD3EPX0_9STRA</name>
<comment type="caution">
    <text evidence="2">The sequence shown here is derived from an EMBL/GenBank/DDBJ whole genome shotgun (WGS) entry which is preliminary data.</text>
</comment>
<evidence type="ECO:0000313" key="3">
    <source>
        <dbReference type="EMBL" id="KAL3659756.1"/>
    </source>
</evidence>
<evidence type="ECO:0000256" key="1">
    <source>
        <dbReference type="SAM" id="MobiDB-lite"/>
    </source>
</evidence>
<evidence type="ECO:0000313" key="2">
    <source>
        <dbReference type="EMBL" id="KAL3656210.1"/>
    </source>
</evidence>
<proteinExistence type="predicted"/>
<feature type="compositionally biased region" description="Basic and acidic residues" evidence="1">
    <location>
        <begin position="170"/>
        <end position="188"/>
    </location>
</feature>
<dbReference type="Proteomes" id="UP001632037">
    <property type="component" value="Unassembled WGS sequence"/>
</dbReference>
<feature type="region of interest" description="Disordered" evidence="1">
    <location>
        <begin position="17"/>
        <end position="44"/>
    </location>
</feature>
<feature type="compositionally biased region" description="Low complexity" evidence="1">
    <location>
        <begin position="140"/>
        <end position="152"/>
    </location>
</feature>
<keyword evidence="5" id="KW-1185">Reference proteome</keyword>
<feature type="compositionally biased region" description="Polar residues" evidence="1">
    <location>
        <begin position="65"/>
        <end position="76"/>
    </location>
</feature>
<organism evidence="2 5">
    <name type="scientific">Phytophthora oleae</name>
    <dbReference type="NCBI Taxonomy" id="2107226"/>
    <lineage>
        <taxon>Eukaryota</taxon>
        <taxon>Sar</taxon>
        <taxon>Stramenopiles</taxon>
        <taxon>Oomycota</taxon>
        <taxon>Peronosporomycetes</taxon>
        <taxon>Peronosporales</taxon>
        <taxon>Peronosporaceae</taxon>
        <taxon>Phytophthora</taxon>
    </lineage>
</organism>